<comment type="function">
    <text evidence="7">Hydrolyzes ribosome-free peptidyl-tRNAs (with 1 or more amino acids incorporated), which drop off the ribosome during protein synthesis, or as a result of ribosome stalling.</text>
</comment>
<feature type="binding site" evidence="7">
    <location>
        <position position="14"/>
    </location>
    <ligand>
        <name>tRNA</name>
        <dbReference type="ChEBI" id="CHEBI:17843"/>
    </ligand>
</feature>
<dbReference type="InterPro" id="IPR001328">
    <property type="entry name" value="Pept_tRNA_hydro"/>
</dbReference>
<keyword evidence="2 7" id="KW-0820">tRNA-binding</keyword>
<keyword evidence="7" id="KW-0963">Cytoplasm</keyword>
<dbReference type="InterPro" id="IPR018171">
    <property type="entry name" value="Pept_tRNA_hydro_CS"/>
</dbReference>
<organism evidence="10 11">
    <name type="scientific">Candidatus Kerfeldbacteria bacterium CG15_BIG_FIL_POST_REV_8_21_14_020_45_12</name>
    <dbReference type="NCBI Taxonomy" id="2014247"/>
    <lineage>
        <taxon>Bacteria</taxon>
        <taxon>Candidatus Kerfeldiibacteriota</taxon>
    </lineage>
</organism>
<protein>
    <recommendedName>
        <fullName evidence="6 7">Peptidyl-tRNA hydrolase</fullName>
        <shortName evidence="7">Pth</shortName>
        <ecNumber evidence="1 7">3.1.1.29</ecNumber>
    </recommendedName>
</protein>
<evidence type="ECO:0000256" key="5">
    <source>
        <dbReference type="ARBA" id="ARBA00038063"/>
    </source>
</evidence>
<dbReference type="GO" id="GO:0004045">
    <property type="term" value="F:peptidyl-tRNA hydrolase activity"/>
    <property type="evidence" value="ECO:0007669"/>
    <property type="project" value="UniProtKB-UniRule"/>
</dbReference>
<evidence type="ECO:0000313" key="11">
    <source>
        <dbReference type="Proteomes" id="UP000230292"/>
    </source>
</evidence>
<dbReference type="Proteomes" id="UP000230292">
    <property type="component" value="Unassembled WGS sequence"/>
</dbReference>
<evidence type="ECO:0000256" key="2">
    <source>
        <dbReference type="ARBA" id="ARBA00022555"/>
    </source>
</evidence>
<sequence>MKLVVGLGNPGRKYEKTRHNVGWLALDELGLSFFEDNKFKASLAKDGKVLYCKPLTFMNNSGEAVRAVMDYYKIPAENITLVYDDKDLPLGMIRIRSAGSAAGHNGVASVIQHLGTDQVARIRIGIAGVSAISDTAHFVLHKFSRHERKLLEEIYPLAVKSIRQTVKEGVTPKQHRDLTIQLDK</sequence>
<dbReference type="EMBL" id="PFGC01000064">
    <property type="protein sequence ID" value="PIW36280.1"/>
    <property type="molecule type" value="Genomic_DNA"/>
</dbReference>
<evidence type="ECO:0000256" key="3">
    <source>
        <dbReference type="ARBA" id="ARBA00022801"/>
    </source>
</evidence>
<evidence type="ECO:0000256" key="1">
    <source>
        <dbReference type="ARBA" id="ARBA00013260"/>
    </source>
</evidence>
<feature type="binding site" evidence="7">
    <location>
        <position position="57"/>
    </location>
    <ligand>
        <name>tRNA</name>
        <dbReference type="ChEBI" id="CHEBI:17843"/>
    </ligand>
</feature>
<evidence type="ECO:0000256" key="8">
    <source>
        <dbReference type="RuleBase" id="RU000673"/>
    </source>
</evidence>
<feature type="binding site" evidence="7">
    <location>
        <position position="59"/>
    </location>
    <ligand>
        <name>tRNA</name>
        <dbReference type="ChEBI" id="CHEBI:17843"/>
    </ligand>
</feature>
<dbReference type="AlphaFoldDB" id="A0A2M7H217"/>
<dbReference type="GO" id="GO:0005737">
    <property type="term" value="C:cytoplasm"/>
    <property type="evidence" value="ECO:0007669"/>
    <property type="project" value="UniProtKB-SubCell"/>
</dbReference>
<comment type="subcellular location">
    <subcellularLocation>
        <location evidence="7">Cytoplasm</location>
    </subcellularLocation>
</comment>
<keyword evidence="4 7" id="KW-0694">RNA-binding</keyword>
<dbReference type="NCBIfam" id="TIGR00447">
    <property type="entry name" value="pth"/>
    <property type="match status" value="1"/>
</dbReference>
<dbReference type="GO" id="GO:0072344">
    <property type="term" value="P:rescue of stalled ribosome"/>
    <property type="evidence" value="ECO:0007669"/>
    <property type="project" value="UniProtKB-UniRule"/>
</dbReference>
<comment type="caution">
    <text evidence="10">The sequence shown here is derived from an EMBL/GenBank/DDBJ whole genome shotgun (WGS) entry which is preliminary data.</text>
</comment>
<evidence type="ECO:0000256" key="4">
    <source>
        <dbReference type="ARBA" id="ARBA00022884"/>
    </source>
</evidence>
<dbReference type="PANTHER" id="PTHR17224">
    <property type="entry name" value="PEPTIDYL-TRNA HYDROLASE"/>
    <property type="match status" value="1"/>
</dbReference>
<dbReference type="Gene3D" id="3.40.50.1470">
    <property type="entry name" value="Peptidyl-tRNA hydrolase"/>
    <property type="match status" value="1"/>
</dbReference>
<dbReference type="GO" id="GO:0006515">
    <property type="term" value="P:protein quality control for misfolded or incompletely synthesized proteins"/>
    <property type="evidence" value="ECO:0007669"/>
    <property type="project" value="UniProtKB-UniRule"/>
</dbReference>
<accession>A0A2M7H217</accession>
<dbReference type="GO" id="GO:0000049">
    <property type="term" value="F:tRNA binding"/>
    <property type="evidence" value="ECO:0007669"/>
    <property type="project" value="UniProtKB-UniRule"/>
</dbReference>
<dbReference type="CDD" id="cd00462">
    <property type="entry name" value="PTH"/>
    <property type="match status" value="1"/>
</dbReference>
<dbReference type="InterPro" id="IPR036416">
    <property type="entry name" value="Pept_tRNA_hydro_sf"/>
</dbReference>
<comment type="catalytic activity">
    <reaction evidence="7 8">
        <text>an N-acyl-L-alpha-aminoacyl-tRNA + H2O = an N-acyl-L-amino acid + a tRNA + H(+)</text>
        <dbReference type="Rhea" id="RHEA:54448"/>
        <dbReference type="Rhea" id="RHEA-COMP:10123"/>
        <dbReference type="Rhea" id="RHEA-COMP:13883"/>
        <dbReference type="ChEBI" id="CHEBI:15377"/>
        <dbReference type="ChEBI" id="CHEBI:15378"/>
        <dbReference type="ChEBI" id="CHEBI:59874"/>
        <dbReference type="ChEBI" id="CHEBI:78442"/>
        <dbReference type="ChEBI" id="CHEBI:138191"/>
        <dbReference type="EC" id="3.1.1.29"/>
    </reaction>
</comment>
<feature type="site" description="Stabilizes the basic form of H active site to accept a proton" evidence="7">
    <location>
        <position position="84"/>
    </location>
</feature>
<feature type="binding site" evidence="7">
    <location>
        <position position="105"/>
    </location>
    <ligand>
        <name>tRNA</name>
        <dbReference type="ChEBI" id="CHEBI:17843"/>
    </ligand>
</feature>
<evidence type="ECO:0000313" key="10">
    <source>
        <dbReference type="EMBL" id="PIW36280.1"/>
    </source>
</evidence>
<feature type="site" description="Discriminates between blocked and unblocked aminoacyl-tRNA" evidence="7">
    <location>
        <position position="9"/>
    </location>
</feature>
<evidence type="ECO:0000256" key="6">
    <source>
        <dbReference type="ARBA" id="ARBA00050038"/>
    </source>
</evidence>
<proteinExistence type="inferred from homology"/>
<dbReference type="SUPFAM" id="SSF53178">
    <property type="entry name" value="Peptidyl-tRNA hydrolase-like"/>
    <property type="match status" value="1"/>
</dbReference>
<evidence type="ECO:0000256" key="7">
    <source>
        <dbReference type="HAMAP-Rule" id="MF_00083"/>
    </source>
</evidence>
<evidence type="ECO:0000256" key="9">
    <source>
        <dbReference type="RuleBase" id="RU004320"/>
    </source>
</evidence>
<dbReference type="PROSITE" id="PS01195">
    <property type="entry name" value="PEPT_TRNA_HYDROL_1"/>
    <property type="match status" value="1"/>
</dbReference>
<dbReference type="FunFam" id="3.40.50.1470:FF:000001">
    <property type="entry name" value="Peptidyl-tRNA hydrolase"/>
    <property type="match status" value="1"/>
</dbReference>
<gene>
    <name evidence="7" type="primary">pth</name>
    <name evidence="10" type="ORF">COW24_06225</name>
</gene>
<dbReference type="EC" id="3.1.1.29" evidence="1 7"/>
<dbReference type="Pfam" id="PF01195">
    <property type="entry name" value="Pept_tRNA_hydro"/>
    <property type="match status" value="1"/>
</dbReference>
<keyword evidence="3 7" id="KW-0378">Hydrolase</keyword>
<comment type="function">
    <text evidence="7">Catalyzes the release of premature peptidyl moieties from peptidyl-tRNA molecules trapped in stalled 50S ribosomal subunits, and thus maintains levels of free tRNAs and 50S ribosomes.</text>
</comment>
<comment type="similarity">
    <text evidence="5 7 9">Belongs to the PTH family.</text>
</comment>
<dbReference type="HAMAP" id="MF_00083">
    <property type="entry name" value="Pept_tRNA_hydro_bact"/>
    <property type="match status" value="1"/>
</dbReference>
<feature type="active site" description="Proton acceptor" evidence="7">
    <location>
        <position position="19"/>
    </location>
</feature>
<dbReference type="PANTHER" id="PTHR17224:SF1">
    <property type="entry name" value="PEPTIDYL-TRNA HYDROLASE"/>
    <property type="match status" value="1"/>
</dbReference>
<name>A0A2M7H217_9BACT</name>
<comment type="subunit">
    <text evidence="7">Monomer.</text>
</comment>
<reference evidence="10 11" key="1">
    <citation type="submission" date="2017-09" db="EMBL/GenBank/DDBJ databases">
        <title>Depth-based differentiation of microbial function through sediment-hosted aquifers and enrichment of novel symbionts in the deep terrestrial subsurface.</title>
        <authorList>
            <person name="Probst A.J."/>
            <person name="Ladd B."/>
            <person name="Jarett J.K."/>
            <person name="Geller-Mcgrath D.E."/>
            <person name="Sieber C.M."/>
            <person name="Emerson J.B."/>
            <person name="Anantharaman K."/>
            <person name="Thomas B.C."/>
            <person name="Malmstrom R."/>
            <person name="Stieglmeier M."/>
            <person name="Klingl A."/>
            <person name="Woyke T."/>
            <person name="Ryan C.M."/>
            <person name="Banfield J.F."/>
        </authorList>
    </citation>
    <scope>NUCLEOTIDE SEQUENCE [LARGE SCALE GENOMIC DNA]</scope>
    <source>
        <strain evidence="10">CG15_BIG_FIL_POST_REV_8_21_14_020_45_12</strain>
    </source>
</reference>